<sequence>MSLSSLKEVSAERTALSILTGLAVPVDADRVIIDAAHAYPLVTGLDASDGPKRHSQGLRFGIRGFVY</sequence>
<dbReference type="EMBL" id="JAYMYQ010000096">
    <property type="protein sequence ID" value="KAK7295946.1"/>
    <property type="molecule type" value="Genomic_DNA"/>
</dbReference>
<evidence type="ECO:0000313" key="2">
    <source>
        <dbReference type="EMBL" id="KAK7296110.1"/>
    </source>
</evidence>
<dbReference type="Proteomes" id="UP001367508">
    <property type="component" value="Unassembled WGS sequence"/>
</dbReference>
<dbReference type="EMBL" id="JAYMYQ010000084">
    <property type="protein sequence ID" value="KAK7296110.1"/>
    <property type="molecule type" value="Genomic_DNA"/>
</dbReference>
<comment type="caution">
    <text evidence="2">The sequence shown here is derived from an EMBL/GenBank/DDBJ whole genome shotgun (WGS) entry which is preliminary data.</text>
</comment>
<organism evidence="2 3">
    <name type="scientific">Canavalia gladiata</name>
    <name type="common">Sword bean</name>
    <name type="synonym">Dolichos gladiatus</name>
    <dbReference type="NCBI Taxonomy" id="3824"/>
    <lineage>
        <taxon>Eukaryota</taxon>
        <taxon>Viridiplantae</taxon>
        <taxon>Streptophyta</taxon>
        <taxon>Embryophyta</taxon>
        <taxon>Tracheophyta</taxon>
        <taxon>Spermatophyta</taxon>
        <taxon>Magnoliopsida</taxon>
        <taxon>eudicotyledons</taxon>
        <taxon>Gunneridae</taxon>
        <taxon>Pentapetalae</taxon>
        <taxon>rosids</taxon>
        <taxon>fabids</taxon>
        <taxon>Fabales</taxon>
        <taxon>Fabaceae</taxon>
        <taxon>Papilionoideae</taxon>
        <taxon>50 kb inversion clade</taxon>
        <taxon>NPAAA clade</taxon>
        <taxon>indigoferoid/millettioid clade</taxon>
        <taxon>Phaseoleae</taxon>
        <taxon>Canavalia</taxon>
    </lineage>
</organism>
<dbReference type="AlphaFoldDB" id="A0AAN9JBU0"/>
<proteinExistence type="predicted"/>
<evidence type="ECO:0000313" key="1">
    <source>
        <dbReference type="EMBL" id="KAK7295946.1"/>
    </source>
</evidence>
<evidence type="ECO:0000313" key="3">
    <source>
        <dbReference type="Proteomes" id="UP001367508"/>
    </source>
</evidence>
<accession>A0AAN9JBU0</accession>
<name>A0AAN9JBU0_CANGL</name>
<reference evidence="2 3" key="1">
    <citation type="submission" date="2024-01" db="EMBL/GenBank/DDBJ databases">
        <title>The genomes of 5 underutilized Papilionoideae crops provide insights into root nodulation and disease resistanc.</title>
        <authorList>
            <person name="Jiang F."/>
        </authorList>
    </citation>
    <scope>NUCLEOTIDE SEQUENCE [LARGE SCALE GENOMIC DNA]</scope>
    <source>
        <strain evidence="2">LVBAO_FW01</strain>
        <tissue evidence="2">Leaves</tissue>
    </source>
</reference>
<keyword evidence="3" id="KW-1185">Reference proteome</keyword>
<protein>
    <submittedName>
        <fullName evidence="2">Uncharacterized protein</fullName>
    </submittedName>
</protein>
<gene>
    <name evidence="2" type="ORF">VNO77_50700</name>
    <name evidence="1" type="ORF">VNO77_51073</name>
</gene>